<dbReference type="GO" id="GO:0032259">
    <property type="term" value="P:methylation"/>
    <property type="evidence" value="ECO:0007669"/>
    <property type="project" value="UniProtKB-KW"/>
</dbReference>
<name>A0A9W9I9S0_9EURO</name>
<dbReference type="CDD" id="cd02440">
    <property type="entry name" value="AdoMet_MTases"/>
    <property type="match status" value="1"/>
</dbReference>
<reference evidence="1" key="2">
    <citation type="journal article" date="2023" name="IMA Fungus">
        <title>Comparative genomic study of the Penicillium genus elucidates a diverse pangenome and 15 lateral gene transfer events.</title>
        <authorList>
            <person name="Petersen C."/>
            <person name="Sorensen T."/>
            <person name="Nielsen M.R."/>
            <person name="Sondergaard T.E."/>
            <person name="Sorensen J.L."/>
            <person name="Fitzpatrick D.A."/>
            <person name="Frisvad J.C."/>
            <person name="Nielsen K.L."/>
        </authorList>
    </citation>
    <scope>NUCLEOTIDE SEQUENCE</scope>
    <source>
        <strain evidence="1">IBT 26290</strain>
    </source>
</reference>
<keyword evidence="1" id="KW-0489">Methyltransferase</keyword>
<dbReference type="AlphaFoldDB" id="A0A9W9I9S0"/>
<gene>
    <name evidence="1" type="ORF">N7482_004840</name>
</gene>
<dbReference type="SUPFAM" id="SSF53335">
    <property type="entry name" value="S-adenosyl-L-methionine-dependent methyltransferases"/>
    <property type="match status" value="1"/>
</dbReference>
<dbReference type="RefSeq" id="XP_056545707.1">
    <property type="nucleotide sequence ID" value="XM_056686965.1"/>
</dbReference>
<proteinExistence type="predicted"/>
<dbReference type="Pfam" id="PF13489">
    <property type="entry name" value="Methyltransf_23"/>
    <property type="match status" value="1"/>
</dbReference>
<sequence length="387" mass="43811">MSSDYEEDSDVIPPHFGSRPGFDTPTLALAALPAPHSYLPGVDDDPNDNDSAYGEDSLLRDDTKTLSSYITEYRYEFGRRYHAFRDGAYWGPNDDVANEQQDLAHHMYTVTLDGKLHLAPLHQPQEILDVGTGTGIWAMCVNGNLRILFFGCAKLTASLSDMADEYPSARVTGVDLSPIQPSFVPPNCTFEIDDMTMPWTYSPERFDFIHVRELFGSIPDWDEFFRQCYRALKPGGYIEVVEHSVSPVVDDATMGPDHFFRTWGETVIQAGDRFGKSFSIWEESAARLKAAGFEDVVEHSYKWPMNGWSDDPKLHELGRWNEYRLHGGIEGFMLRLLTTTLEWPYVQAQVFLAQMRASLRDYRIHAYLPVTVAVGRKPLGKSSVLES</sequence>
<dbReference type="InterPro" id="IPR029063">
    <property type="entry name" value="SAM-dependent_MTases_sf"/>
</dbReference>
<comment type="caution">
    <text evidence="1">The sequence shown here is derived from an EMBL/GenBank/DDBJ whole genome shotgun (WGS) entry which is preliminary data.</text>
</comment>
<protein>
    <submittedName>
        <fullName evidence="1">S-adenosyl-L-methionine-dependent methyltransferase</fullName>
    </submittedName>
</protein>
<dbReference type="GeneID" id="81426141"/>
<dbReference type="GO" id="GO:0008168">
    <property type="term" value="F:methyltransferase activity"/>
    <property type="evidence" value="ECO:0007669"/>
    <property type="project" value="UniProtKB-KW"/>
</dbReference>
<dbReference type="Gene3D" id="3.40.50.150">
    <property type="entry name" value="Vaccinia Virus protein VP39"/>
    <property type="match status" value="1"/>
</dbReference>
<accession>A0A9W9I9S0</accession>
<keyword evidence="2" id="KW-1185">Reference proteome</keyword>
<dbReference type="PANTHER" id="PTHR43591:SF105">
    <property type="entry name" value="METHYLTRANSFERASE DOMAIN-CONTAINING PROTEIN-RELATED"/>
    <property type="match status" value="1"/>
</dbReference>
<evidence type="ECO:0000313" key="1">
    <source>
        <dbReference type="EMBL" id="KAJ5169246.1"/>
    </source>
</evidence>
<organism evidence="1 2">
    <name type="scientific">Penicillium canariense</name>
    <dbReference type="NCBI Taxonomy" id="189055"/>
    <lineage>
        <taxon>Eukaryota</taxon>
        <taxon>Fungi</taxon>
        <taxon>Dikarya</taxon>
        <taxon>Ascomycota</taxon>
        <taxon>Pezizomycotina</taxon>
        <taxon>Eurotiomycetes</taxon>
        <taxon>Eurotiomycetidae</taxon>
        <taxon>Eurotiales</taxon>
        <taxon>Aspergillaceae</taxon>
        <taxon>Penicillium</taxon>
    </lineage>
</organism>
<dbReference type="PANTHER" id="PTHR43591">
    <property type="entry name" value="METHYLTRANSFERASE"/>
    <property type="match status" value="1"/>
</dbReference>
<dbReference type="Proteomes" id="UP001149163">
    <property type="component" value="Unassembled WGS sequence"/>
</dbReference>
<keyword evidence="1" id="KW-0808">Transferase</keyword>
<evidence type="ECO:0000313" key="2">
    <source>
        <dbReference type="Proteomes" id="UP001149163"/>
    </source>
</evidence>
<dbReference type="OrthoDB" id="2013972at2759"/>
<reference evidence="1" key="1">
    <citation type="submission" date="2022-11" db="EMBL/GenBank/DDBJ databases">
        <authorList>
            <person name="Petersen C."/>
        </authorList>
    </citation>
    <scope>NUCLEOTIDE SEQUENCE</scope>
    <source>
        <strain evidence="1">IBT 26290</strain>
    </source>
</reference>
<dbReference type="EMBL" id="JAPQKN010000002">
    <property type="protein sequence ID" value="KAJ5169246.1"/>
    <property type="molecule type" value="Genomic_DNA"/>
</dbReference>